<organism evidence="1 2">
    <name type="scientific">Tropilaelaps mercedesae</name>
    <dbReference type="NCBI Taxonomy" id="418985"/>
    <lineage>
        <taxon>Eukaryota</taxon>
        <taxon>Metazoa</taxon>
        <taxon>Ecdysozoa</taxon>
        <taxon>Arthropoda</taxon>
        <taxon>Chelicerata</taxon>
        <taxon>Arachnida</taxon>
        <taxon>Acari</taxon>
        <taxon>Parasitiformes</taxon>
        <taxon>Mesostigmata</taxon>
        <taxon>Gamasina</taxon>
        <taxon>Dermanyssoidea</taxon>
        <taxon>Laelapidae</taxon>
        <taxon>Tropilaelaps</taxon>
    </lineage>
</organism>
<keyword evidence="2" id="KW-1185">Reference proteome</keyword>
<dbReference type="InParanoid" id="A0A1V9X9N1"/>
<dbReference type="Proteomes" id="UP000192247">
    <property type="component" value="Unassembled WGS sequence"/>
</dbReference>
<dbReference type="AlphaFoldDB" id="A0A1V9X9N1"/>
<reference evidence="1 2" key="1">
    <citation type="journal article" date="2017" name="Gigascience">
        <title>Draft genome of the honey bee ectoparasitic mite, Tropilaelaps mercedesae, is shaped by the parasitic life history.</title>
        <authorList>
            <person name="Dong X."/>
            <person name="Armstrong S.D."/>
            <person name="Xia D."/>
            <person name="Makepeace B.L."/>
            <person name="Darby A.C."/>
            <person name="Kadowaki T."/>
        </authorList>
    </citation>
    <scope>NUCLEOTIDE SEQUENCE [LARGE SCALE GENOMIC DNA]</scope>
    <source>
        <strain evidence="1">Wuxi-XJTLU</strain>
    </source>
</reference>
<comment type="caution">
    <text evidence="1">The sequence shown here is derived from an EMBL/GenBank/DDBJ whole genome shotgun (WGS) entry which is preliminary data.</text>
</comment>
<accession>A0A1V9X9N1</accession>
<evidence type="ECO:0000313" key="2">
    <source>
        <dbReference type="Proteomes" id="UP000192247"/>
    </source>
</evidence>
<proteinExistence type="predicted"/>
<name>A0A1V9X9N1_9ACAR</name>
<protein>
    <submittedName>
        <fullName evidence="1">Choline transporter protein 2-like</fullName>
    </submittedName>
</protein>
<sequence>MRVVPFAYFCPVQLKRRFEGNRDYKGLPKVKLRELPFRHPHPKRGQATIEMKNRRYELEGERKWWQIWRMGETANGGGGNGALAAVELPERTSAPPAEPQPVEEELLVADTWEELDACYKMDPGYEYPDGCDLSGGSHPQEISLGDMFEPGQVDKKIYPNEAHFECRDLIVSNTMGQCCRPDENRF</sequence>
<evidence type="ECO:0000313" key="1">
    <source>
        <dbReference type="EMBL" id="OQR70101.1"/>
    </source>
</evidence>
<dbReference type="EMBL" id="MNPL01018550">
    <property type="protein sequence ID" value="OQR70101.1"/>
    <property type="molecule type" value="Genomic_DNA"/>
</dbReference>
<gene>
    <name evidence="1" type="ORF">BIW11_11854</name>
</gene>